<protein>
    <submittedName>
        <fullName evidence="1">Uncharacterized protein</fullName>
    </submittedName>
</protein>
<dbReference type="EMBL" id="VSSQ01003229">
    <property type="protein sequence ID" value="MPM19710.1"/>
    <property type="molecule type" value="Genomic_DNA"/>
</dbReference>
<dbReference type="AlphaFoldDB" id="A0A644XU20"/>
<dbReference type="InterPro" id="IPR049245">
    <property type="entry name" value="DUF6880"/>
</dbReference>
<evidence type="ECO:0000313" key="1">
    <source>
        <dbReference type="EMBL" id="MPM19710.1"/>
    </source>
</evidence>
<proteinExistence type="predicted"/>
<organism evidence="1">
    <name type="scientific">bioreactor metagenome</name>
    <dbReference type="NCBI Taxonomy" id="1076179"/>
    <lineage>
        <taxon>unclassified sequences</taxon>
        <taxon>metagenomes</taxon>
        <taxon>ecological metagenomes</taxon>
    </lineage>
</organism>
<dbReference type="Pfam" id="PF21810">
    <property type="entry name" value="DUF6880"/>
    <property type="match status" value="1"/>
</dbReference>
<name>A0A644XU20_9ZZZZ</name>
<reference evidence="1" key="1">
    <citation type="submission" date="2019-08" db="EMBL/GenBank/DDBJ databases">
        <authorList>
            <person name="Kucharzyk K."/>
            <person name="Murdoch R.W."/>
            <person name="Higgins S."/>
            <person name="Loffler F."/>
        </authorList>
    </citation>
    <scope>NUCLEOTIDE SEQUENCE</scope>
</reference>
<accession>A0A644XU20</accession>
<sequence length="451" mass="51843">MPDTRKQLLMDLGLETLADTLLELAGHNEQVNDKINSLTSAEKVNIKRYRQKLAGLRKSNRYISLELSSSFADQLERMLLDLQTWVTDPSTGLDLVAEFIETDDVVFEICDDSDGTVGQVYLSTARNLFFQYASLCQDKEKVATLFIRLATKDDYGARSSLMKDLPETLGEPVLSLVLKKIQALEATEKEAKNKKSYTWMLESITSQQREAQLFAAALQGKQVELPVPRMFAAARAFLKKQDAESALAWIQRIPENHVSYGYEIEEILKEIYIMQGDRESLVALQYKRFRFFRTLERFEELLLATGQEKRDEILANEWAHISQSSSFDDDDAQFLSEIGMIDELEVYIFARVETLNKGSYYTVPKIAAVLAKHGRYLAASLLYRSLLDCMMERAYAKSYHHGVDYLNALDTFAPLIKDWRNYPTHNSYKVNLLLENKRKTSFWNQYRISKG</sequence>
<gene>
    <name evidence="1" type="ORF">SDC9_66136</name>
</gene>
<comment type="caution">
    <text evidence="1">The sequence shown here is derived from an EMBL/GenBank/DDBJ whole genome shotgun (WGS) entry which is preliminary data.</text>
</comment>